<evidence type="ECO:0000256" key="8">
    <source>
        <dbReference type="ARBA" id="ARBA00022777"/>
    </source>
</evidence>
<dbReference type="InterPro" id="IPR011818">
    <property type="entry name" value="Uridylate_kinase_arch/spir"/>
</dbReference>
<evidence type="ECO:0000313" key="14">
    <source>
        <dbReference type="EMBL" id="MBE7525453.1"/>
    </source>
</evidence>
<keyword evidence="10" id="KW-0665">Pyrimidine biosynthesis</keyword>
<dbReference type="GO" id="GO:0005524">
    <property type="term" value="F:ATP binding"/>
    <property type="evidence" value="ECO:0007669"/>
    <property type="project" value="UniProtKB-KW"/>
</dbReference>
<evidence type="ECO:0000256" key="11">
    <source>
        <dbReference type="ARBA" id="ARBA00023002"/>
    </source>
</evidence>
<organism evidence="14 15">
    <name type="scientific">candidate division WWE3 bacterium</name>
    <dbReference type="NCBI Taxonomy" id="2053526"/>
    <lineage>
        <taxon>Bacteria</taxon>
        <taxon>Katanobacteria</taxon>
    </lineage>
</organism>
<sequence length="233" mass="25974">MNRIPPVSGIVVLSIGGSLVVPKQGIDAGFLRELRRFVLRQIRRGRRLILVVGGGHTARAYQQAAVRIVKLPPDDMDWIGIHATRLNGQLLRNILRDVAQHVVLKDPTRPVTWNRPVLIAAGWKPGWSTDYVAVRLAHRFASKLVLNLSNIDAVYDRDPYRHEDAKKLEAISWSEFRKLVGSSWEPGTNAPFDPIASKRAAAWKMTVVVAGKRLANIEKVLDGSPFRGTVISE</sequence>
<feature type="domain" description="Aspartate/glutamate/uridylate kinase" evidence="13">
    <location>
        <begin position="10"/>
        <end position="210"/>
    </location>
</feature>
<keyword evidence="11" id="KW-0560">Oxidoreductase</keyword>
<dbReference type="InterPro" id="IPR001048">
    <property type="entry name" value="Asp/Glu/Uridylate_kinase"/>
</dbReference>
<dbReference type="EMBL" id="JABTTY010000001">
    <property type="protein sequence ID" value="MBE7525453.1"/>
    <property type="molecule type" value="Genomic_DNA"/>
</dbReference>
<dbReference type="Pfam" id="PF00696">
    <property type="entry name" value="AA_kinase"/>
    <property type="match status" value="1"/>
</dbReference>
<comment type="similarity">
    <text evidence="3">Belongs to the UMP kinase family.</text>
</comment>
<evidence type="ECO:0000256" key="12">
    <source>
        <dbReference type="ARBA" id="ARBA00032092"/>
    </source>
</evidence>
<dbReference type="InterPro" id="IPR006093">
    <property type="entry name" value="Oxy_OxRdtase_FAD_BS"/>
</dbReference>
<evidence type="ECO:0000256" key="2">
    <source>
        <dbReference type="ARBA" id="ARBA00005466"/>
    </source>
</evidence>
<dbReference type="PANTHER" id="PTHR42833">
    <property type="entry name" value="URIDYLATE KINASE"/>
    <property type="match status" value="1"/>
</dbReference>
<evidence type="ECO:0000256" key="5">
    <source>
        <dbReference type="ARBA" id="ARBA00022490"/>
    </source>
</evidence>
<name>A0A928TTE7_UNCKA</name>
<dbReference type="GO" id="GO:0016491">
    <property type="term" value="F:oxidoreductase activity"/>
    <property type="evidence" value="ECO:0007669"/>
    <property type="project" value="UniProtKB-KW"/>
</dbReference>
<evidence type="ECO:0000256" key="6">
    <source>
        <dbReference type="ARBA" id="ARBA00022679"/>
    </source>
</evidence>
<evidence type="ECO:0000259" key="13">
    <source>
        <dbReference type="Pfam" id="PF00696"/>
    </source>
</evidence>
<reference evidence="14" key="1">
    <citation type="submission" date="2020-05" db="EMBL/GenBank/DDBJ databases">
        <title>High-Quality Genomes of Partial-Nitritation/Anammox System by Hierarchical Clustering Based Hybrid Assembly.</title>
        <authorList>
            <person name="Liu L."/>
            <person name="Wang Y."/>
            <person name="Che Y."/>
            <person name="Chen Y."/>
            <person name="Xia Y."/>
            <person name="Luo R."/>
            <person name="Cheng S.H."/>
            <person name="Zheng C."/>
            <person name="Zhang T."/>
        </authorList>
    </citation>
    <scope>NUCLEOTIDE SEQUENCE</scope>
    <source>
        <strain evidence="14">H1_PAT1</strain>
    </source>
</reference>
<evidence type="ECO:0000256" key="10">
    <source>
        <dbReference type="ARBA" id="ARBA00022975"/>
    </source>
</evidence>
<evidence type="ECO:0000256" key="9">
    <source>
        <dbReference type="ARBA" id="ARBA00022840"/>
    </source>
</evidence>
<dbReference type="EC" id="2.7.4.22" evidence="4"/>
<dbReference type="GO" id="GO:0033862">
    <property type="term" value="F:UMP kinase activity"/>
    <property type="evidence" value="ECO:0007669"/>
    <property type="project" value="UniProtKB-EC"/>
</dbReference>
<dbReference type="PANTHER" id="PTHR42833:SF4">
    <property type="entry name" value="URIDYLATE KINASE PUMPKIN, CHLOROPLASTIC"/>
    <property type="match status" value="1"/>
</dbReference>
<keyword evidence="8 14" id="KW-0418">Kinase</keyword>
<dbReference type="Proteomes" id="UP000710385">
    <property type="component" value="Unassembled WGS sequence"/>
</dbReference>
<proteinExistence type="inferred from homology"/>
<comment type="caution">
    <text evidence="14">The sequence shown here is derived from an EMBL/GenBank/DDBJ whole genome shotgun (WGS) entry which is preliminary data.</text>
</comment>
<evidence type="ECO:0000256" key="7">
    <source>
        <dbReference type="ARBA" id="ARBA00022741"/>
    </source>
</evidence>
<dbReference type="PROSITE" id="PS00862">
    <property type="entry name" value="OX2_COVAL_FAD"/>
    <property type="match status" value="1"/>
</dbReference>
<evidence type="ECO:0000313" key="15">
    <source>
        <dbReference type="Proteomes" id="UP000710385"/>
    </source>
</evidence>
<dbReference type="InterPro" id="IPR036393">
    <property type="entry name" value="AceGlu_kinase-like_sf"/>
</dbReference>
<keyword evidence="6 14" id="KW-0808">Transferase</keyword>
<comment type="pathway">
    <text evidence="1">Pyrimidine metabolism; CTP biosynthesis via de novo pathway; UDP from UMP (UMPK route): step 1/1.</text>
</comment>
<dbReference type="NCBIfam" id="TIGR02076">
    <property type="entry name" value="pyrH_arch"/>
    <property type="match status" value="1"/>
</dbReference>
<evidence type="ECO:0000256" key="4">
    <source>
        <dbReference type="ARBA" id="ARBA00012899"/>
    </source>
</evidence>
<keyword evidence="5" id="KW-0963">Cytoplasm</keyword>
<comment type="similarity">
    <text evidence="2">Belongs to the oxygen-dependent FAD-linked oxidoreductase family.</text>
</comment>
<protein>
    <recommendedName>
        <fullName evidence="4">UMP kinase</fullName>
        <ecNumber evidence="4">2.7.4.22</ecNumber>
    </recommendedName>
    <alternativeName>
        <fullName evidence="12">Uridine monophosphate kinase</fullName>
    </alternativeName>
</protein>
<accession>A0A928TTE7</accession>
<dbReference type="Gene3D" id="3.40.1160.10">
    <property type="entry name" value="Acetylglutamate kinase-like"/>
    <property type="match status" value="1"/>
</dbReference>
<dbReference type="AlphaFoldDB" id="A0A928TTE7"/>
<evidence type="ECO:0000256" key="3">
    <source>
        <dbReference type="ARBA" id="ARBA00007614"/>
    </source>
</evidence>
<keyword evidence="9" id="KW-0067">ATP-binding</keyword>
<evidence type="ECO:0000256" key="1">
    <source>
        <dbReference type="ARBA" id="ARBA00004791"/>
    </source>
</evidence>
<gene>
    <name evidence="14" type="ORF">HS096_03650</name>
</gene>
<dbReference type="GO" id="GO:0006225">
    <property type="term" value="P:UDP biosynthetic process"/>
    <property type="evidence" value="ECO:0007669"/>
    <property type="project" value="TreeGrafter"/>
</dbReference>
<dbReference type="SUPFAM" id="SSF53633">
    <property type="entry name" value="Carbamate kinase-like"/>
    <property type="match status" value="1"/>
</dbReference>
<keyword evidence="7" id="KW-0547">Nucleotide-binding</keyword>